<proteinExistence type="predicted"/>
<gene>
    <name evidence="1" type="ORF">A2Y67_03690</name>
</gene>
<dbReference type="PANTHER" id="PTHR39189:SF1">
    <property type="entry name" value="UPF0173 METAL-DEPENDENT HYDROLASE YTKL"/>
    <property type="match status" value="1"/>
</dbReference>
<dbReference type="InterPro" id="IPR036866">
    <property type="entry name" value="RibonucZ/Hydroxyglut_hydro"/>
</dbReference>
<evidence type="ECO:0008006" key="3">
    <source>
        <dbReference type="Google" id="ProtNLM"/>
    </source>
</evidence>
<dbReference type="Proteomes" id="UP000176260">
    <property type="component" value="Unassembled WGS sequence"/>
</dbReference>
<dbReference type="EMBL" id="MHIA01000006">
    <property type="protein sequence ID" value="OGY42800.1"/>
    <property type="molecule type" value="Genomic_DNA"/>
</dbReference>
<dbReference type="AlphaFoldDB" id="A0A1G1XT62"/>
<name>A0A1G1XT62_9BACT</name>
<accession>A0A1G1XT62</accession>
<dbReference type="PANTHER" id="PTHR39189">
    <property type="entry name" value="UPF0173 METAL-DEPENDENT HYDROLASE YTKL"/>
    <property type="match status" value="1"/>
</dbReference>
<dbReference type="Gene3D" id="3.60.15.10">
    <property type="entry name" value="Ribonuclease Z/Hydroxyacylglutathione hydrolase-like"/>
    <property type="match status" value="1"/>
</dbReference>
<dbReference type="SUPFAM" id="SSF56281">
    <property type="entry name" value="Metallo-hydrolase/oxidoreductase"/>
    <property type="match status" value="1"/>
</dbReference>
<comment type="caution">
    <text evidence="1">The sequence shown here is derived from an EMBL/GenBank/DDBJ whole genome shotgun (WGS) entry which is preliminary data.</text>
</comment>
<organism evidence="1 2">
    <name type="scientific">Candidatus Buchananbacteria bacterium RBG_13_39_9</name>
    <dbReference type="NCBI Taxonomy" id="1797531"/>
    <lineage>
        <taxon>Bacteria</taxon>
        <taxon>Candidatus Buchananiibacteriota</taxon>
    </lineage>
</organism>
<evidence type="ECO:0000313" key="2">
    <source>
        <dbReference type="Proteomes" id="UP000176260"/>
    </source>
</evidence>
<evidence type="ECO:0000313" key="1">
    <source>
        <dbReference type="EMBL" id="OGY42800.1"/>
    </source>
</evidence>
<reference evidence="1 2" key="1">
    <citation type="journal article" date="2016" name="Nat. Commun.">
        <title>Thousands of microbial genomes shed light on interconnected biogeochemical processes in an aquifer system.</title>
        <authorList>
            <person name="Anantharaman K."/>
            <person name="Brown C.T."/>
            <person name="Hug L.A."/>
            <person name="Sharon I."/>
            <person name="Castelle C.J."/>
            <person name="Probst A.J."/>
            <person name="Thomas B.C."/>
            <person name="Singh A."/>
            <person name="Wilkins M.J."/>
            <person name="Karaoz U."/>
            <person name="Brodie E.L."/>
            <person name="Williams K.H."/>
            <person name="Hubbard S.S."/>
            <person name="Banfield J.F."/>
        </authorList>
    </citation>
    <scope>NUCLEOTIDE SEQUENCE [LARGE SCALE GENOMIC DNA]</scope>
</reference>
<dbReference type="Pfam" id="PF13483">
    <property type="entry name" value="Lactamase_B_3"/>
    <property type="match status" value="1"/>
</dbReference>
<sequence length="207" mass="23182">MTIFWHGQGAFKIVDKEVIVAIDPHDKTGLKMPKFQANILLLTDSKDQMINAEGLRGDSFVIECPGEYEVKNVFVYGLTASKFKDEKITIYMVEMEGIKIAHLGKISQDSLTDDQLEILEGVDILLLPVGGGETLDNRQAVKIISQIQPRVIIPMYYKIPGLTVKSDSVDLFLKEYGVAKPETMEKFKINKKDLPQEETKVIILAPA</sequence>
<protein>
    <recommendedName>
        <fullName evidence="3">Lactamase</fullName>
    </recommendedName>
</protein>